<evidence type="ECO:0000313" key="3">
    <source>
        <dbReference type="Proteomes" id="UP000321110"/>
    </source>
</evidence>
<evidence type="ECO:0000256" key="1">
    <source>
        <dbReference type="SAM" id="SignalP"/>
    </source>
</evidence>
<proteinExistence type="predicted"/>
<name>A0A5C7W9N0_AQUAC</name>
<accession>A0A5C7W9N0</accession>
<feature type="chain" id="PRO_5022767419" description="Secreted protein" evidence="1">
    <location>
        <begin position="25"/>
        <end position="76"/>
    </location>
</feature>
<evidence type="ECO:0000313" key="2">
    <source>
        <dbReference type="EMBL" id="TXI33442.1"/>
    </source>
</evidence>
<reference evidence="2 3" key="1">
    <citation type="submission" date="2018-09" db="EMBL/GenBank/DDBJ databases">
        <title>Metagenome Assembled Genomes from an Advanced Water Purification Facility.</title>
        <authorList>
            <person name="Stamps B.W."/>
            <person name="Spear J.R."/>
        </authorList>
    </citation>
    <scope>NUCLEOTIDE SEQUENCE [LARGE SCALE GENOMIC DNA]</scope>
    <source>
        <strain evidence="2">Bin_52_1</strain>
    </source>
</reference>
<keyword evidence="1" id="KW-0732">Signal</keyword>
<gene>
    <name evidence="2" type="ORF">E6Q69_06430</name>
</gene>
<organism evidence="2 3">
    <name type="scientific">Aquipseudomonas alcaligenes</name>
    <name type="common">Pseudomonas alcaligenes</name>
    <dbReference type="NCBI Taxonomy" id="43263"/>
    <lineage>
        <taxon>Bacteria</taxon>
        <taxon>Pseudomonadati</taxon>
        <taxon>Pseudomonadota</taxon>
        <taxon>Gammaproteobacteria</taxon>
        <taxon>Pseudomonadales</taxon>
        <taxon>Pseudomonadaceae</taxon>
        <taxon>Aquipseudomonas</taxon>
    </lineage>
</organism>
<sequence>MQLSPPRALLLFLLPALINGPALAGKGQVAGGGIARTIECNQNIVRYLELDKRLRRGSDAPPCREPQALARRFLLA</sequence>
<dbReference type="EMBL" id="SSFO01000106">
    <property type="protein sequence ID" value="TXI33442.1"/>
    <property type="molecule type" value="Genomic_DNA"/>
</dbReference>
<comment type="caution">
    <text evidence="2">The sequence shown here is derived from an EMBL/GenBank/DDBJ whole genome shotgun (WGS) entry which is preliminary data.</text>
</comment>
<evidence type="ECO:0008006" key="4">
    <source>
        <dbReference type="Google" id="ProtNLM"/>
    </source>
</evidence>
<dbReference type="Proteomes" id="UP000321110">
    <property type="component" value="Unassembled WGS sequence"/>
</dbReference>
<feature type="signal peptide" evidence="1">
    <location>
        <begin position="1"/>
        <end position="24"/>
    </location>
</feature>
<protein>
    <recommendedName>
        <fullName evidence="4">Secreted protein</fullName>
    </recommendedName>
</protein>
<dbReference type="AlphaFoldDB" id="A0A5C7W9N0"/>